<dbReference type="PIRSF" id="PIRSF006621">
    <property type="entry name" value="Dus"/>
    <property type="match status" value="1"/>
</dbReference>
<dbReference type="CDD" id="cd02801">
    <property type="entry name" value="DUS_like_FMN"/>
    <property type="match status" value="1"/>
</dbReference>
<organism evidence="9 10">
    <name type="scientific">Laedolimicola ammoniilytica</name>
    <dbReference type="NCBI Taxonomy" id="2981771"/>
    <lineage>
        <taxon>Bacteria</taxon>
        <taxon>Bacillati</taxon>
        <taxon>Bacillota</taxon>
        <taxon>Clostridia</taxon>
        <taxon>Lachnospirales</taxon>
        <taxon>Lachnospiraceae</taxon>
        <taxon>Laedolimicola</taxon>
    </lineage>
</organism>
<evidence type="ECO:0000256" key="2">
    <source>
        <dbReference type="ARBA" id="ARBA00022630"/>
    </source>
</evidence>
<comment type="cofactor">
    <cofactor evidence="1 7">
        <name>FMN</name>
        <dbReference type="ChEBI" id="CHEBI:58210"/>
    </cofactor>
</comment>
<dbReference type="Proteomes" id="UP001652461">
    <property type="component" value="Unassembled WGS sequence"/>
</dbReference>
<dbReference type="EMBL" id="JAOQKC010000002">
    <property type="protein sequence ID" value="MCU6695710.1"/>
    <property type="molecule type" value="Genomic_DNA"/>
</dbReference>
<dbReference type="Pfam" id="PF01207">
    <property type="entry name" value="Dus"/>
    <property type="match status" value="1"/>
</dbReference>
<comment type="function">
    <text evidence="7">Catalyzes the synthesis of 5,6-dihydrouridine (D), a modified base found in the D-loop of most tRNAs, via the reduction of the C5-C6 double bond in target uridines.</text>
</comment>
<accession>A0ABT2RUK4</accession>
<dbReference type="PROSITE" id="PS01136">
    <property type="entry name" value="UPF0034"/>
    <property type="match status" value="1"/>
</dbReference>
<evidence type="ECO:0000313" key="9">
    <source>
        <dbReference type="EMBL" id="MCU6695710.1"/>
    </source>
</evidence>
<evidence type="ECO:0000256" key="1">
    <source>
        <dbReference type="ARBA" id="ARBA00001917"/>
    </source>
</evidence>
<dbReference type="EC" id="1.3.1.-" evidence="7"/>
<evidence type="ECO:0000256" key="6">
    <source>
        <dbReference type="ARBA" id="ARBA00023002"/>
    </source>
</evidence>
<evidence type="ECO:0000256" key="7">
    <source>
        <dbReference type="PIRNR" id="PIRNR006621"/>
    </source>
</evidence>
<name>A0ABT2RUK4_9FIRM</name>
<dbReference type="InterPro" id="IPR018517">
    <property type="entry name" value="tRNA_hU_synthase_CS"/>
</dbReference>
<dbReference type="SUPFAM" id="SSF51395">
    <property type="entry name" value="FMN-linked oxidoreductases"/>
    <property type="match status" value="1"/>
</dbReference>
<evidence type="ECO:0000256" key="5">
    <source>
        <dbReference type="ARBA" id="ARBA00022857"/>
    </source>
</evidence>
<protein>
    <recommendedName>
        <fullName evidence="7">tRNA-dihydrouridine synthase</fullName>
        <ecNumber evidence="7">1.3.1.-</ecNumber>
    </recommendedName>
</protein>
<evidence type="ECO:0000256" key="4">
    <source>
        <dbReference type="ARBA" id="ARBA00022694"/>
    </source>
</evidence>
<keyword evidence="4 7" id="KW-0819">tRNA processing</keyword>
<keyword evidence="10" id="KW-1185">Reference proteome</keyword>
<comment type="caution">
    <text evidence="9">The sequence shown here is derived from an EMBL/GenBank/DDBJ whole genome shotgun (WGS) entry which is preliminary data.</text>
</comment>
<feature type="domain" description="DUS-like FMN-binding" evidence="8">
    <location>
        <begin position="8"/>
        <end position="256"/>
    </location>
</feature>
<sequence>MPTPHIYLAPMEGVTTFLYRRAHAAVYGPLDKYFTPFLEPREKRSMKTKERNEVLPEHNESLNVVPQILTNHAAGFLELAGTLWEMGYREINLNLGCPSKTVVTRGKGSGFLAAPEELDRFFDAVYKGLPGEMKLSVKTRIGVEADEEFERLLAIYNQYPISELIIHPRLQQDYYKNHPRKEAYRYALEESKVPLCYNGDLFTEGQIREFEAEFPKEDRLMLGRGIILNPGLPSVLRGEADCRDEKVQRRKFLEFHRRVVDGYRALDIGDRNVLFKVKELWFYQIHLFEHAEKYGKKIKKAQNLETYMECVRELTACCRIAPPGSPAK</sequence>
<keyword evidence="5" id="KW-0521">NADP</keyword>
<evidence type="ECO:0000313" key="10">
    <source>
        <dbReference type="Proteomes" id="UP001652461"/>
    </source>
</evidence>
<keyword evidence="2 7" id="KW-0285">Flavoprotein</keyword>
<comment type="similarity">
    <text evidence="7">Belongs to the dus family.</text>
</comment>
<reference evidence="9 10" key="1">
    <citation type="journal article" date="2021" name="ISME Commun">
        <title>Automated analysis of genomic sequences facilitates high-throughput and comprehensive description of bacteria.</title>
        <authorList>
            <person name="Hitch T.C.A."/>
        </authorList>
    </citation>
    <scope>NUCLEOTIDE SEQUENCE [LARGE SCALE GENOMIC DNA]</scope>
    <source>
        <strain evidence="9 10">Sanger_04</strain>
    </source>
</reference>
<dbReference type="InterPro" id="IPR001269">
    <property type="entry name" value="DUS_fam"/>
</dbReference>
<gene>
    <name evidence="9" type="ORF">OCV63_02220</name>
</gene>
<evidence type="ECO:0000259" key="8">
    <source>
        <dbReference type="Pfam" id="PF01207"/>
    </source>
</evidence>
<dbReference type="InterPro" id="IPR013785">
    <property type="entry name" value="Aldolase_TIM"/>
</dbReference>
<dbReference type="PANTHER" id="PTHR45846">
    <property type="entry name" value="TRNA-DIHYDROURIDINE(47) SYNTHASE [NAD(P)(+)]-LIKE"/>
    <property type="match status" value="1"/>
</dbReference>
<keyword evidence="6 7" id="KW-0560">Oxidoreductase</keyword>
<proteinExistence type="inferred from homology"/>
<dbReference type="InterPro" id="IPR035587">
    <property type="entry name" value="DUS-like_FMN-bd"/>
</dbReference>
<dbReference type="PANTHER" id="PTHR45846:SF1">
    <property type="entry name" value="TRNA-DIHYDROURIDINE(47) SYNTHASE [NAD(P)(+)]-LIKE"/>
    <property type="match status" value="1"/>
</dbReference>
<dbReference type="RefSeq" id="WP_158361792.1">
    <property type="nucleotide sequence ID" value="NZ_JAOQKC010000002.1"/>
</dbReference>
<dbReference type="Gene3D" id="3.20.20.70">
    <property type="entry name" value="Aldolase class I"/>
    <property type="match status" value="1"/>
</dbReference>
<keyword evidence="3 7" id="KW-0288">FMN</keyword>
<evidence type="ECO:0000256" key="3">
    <source>
        <dbReference type="ARBA" id="ARBA00022643"/>
    </source>
</evidence>